<keyword evidence="2" id="KW-1185">Reference proteome</keyword>
<dbReference type="SUPFAM" id="SSF103084">
    <property type="entry name" value="Holliday junction resolvase RusA"/>
    <property type="match status" value="1"/>
</dbReference>
<feature type="non-terminal residue" evidence="1">
    <location>
        <position position="1"/>
    </location>
</feature>
<proteinExistence type="predicted"/>
<evidence type="ECO:0000313" key="2">
    <source>
        <dbReference type="Proteomes" id="UP001299235"/>
    </source>
</evidence>
<evidence type="ECO:0000313" key="1">
    <source>
        <dbReference type="EMBL" id="MCC2150512.1"/>
    </source>
</evidence>
<protein>
    <submittedName>
        <fullName evidence="1">RusA family crossover junction endodeoxyribonuclease</fullName>
    </submittedName>
</protein>
<dbReference type="InterPro" id="IPR008822">
    <property type="entry name" value="Endonuclease_RusA-like"/>
</dbReference>
<reference evidence="1 2" key="1">
    <citation type="submission" date="2021-10" db="EMBL/GenBank/DDBJ databases">
        <title>Anaerobic single-cell dispensing facilitates the cultivation of human gut bacteria.</title>
        <authorList>
            <person name="Afrizal A."/>
        </authorList>
    </citation>
    <scope>NUCLEOTIDE SEQUENCE [LARGE SCALE GENOMIC DNA]</scope>
    <source>
        <strain evidence="1 2">CLA-AA-H246</strain>
    </source>
</reference>
<name>A0ABS8EZ81_9FIRM</name>
<organism evidence="1 2">
    <name type="scientific">Hominisplanchenecus faecis</name>
    <dbReference type="NCBI Taxonomy" id="2885351"/>
    <lineage>
        <taxon>Bacteria</taxon>
        <taxon>Bacillati</taxon>
        <taxon>Bacillota</taxon>
        <taxon>Clostridia</taxon>
        <taxon>Lachnospirales</taxon>
        <taxon>Lachnospiraceae</taxon>
        <taxon>Hominisplanchenecus</taxon>
    </lineage>
</organism>
<dbReference type="Pfam" id="PF05866">
    <property type="entry name" value="RusA"/>
    <property type="match status" value="1"/>
</dbReference>
<dbReference type="InterPro" id="IPR036614">
    <property type="entry name" value="RusA-like_sf"/>
</dbReference>
<accession>A0ABS8EZ81</accession>
<comment type="caution">
    <text evidence="1">The sequence shown here is derived from an EMBL/GenBank/DDBJ whole genome shotgun (WGS) entry which is preliminary data.</text>
</comment>
<sequence length="87" mass="9786">SDDAYVVANILAYFEPPKSISKKKRAEMLEGKIWPAKKPDSDNIAKVVLDALNGIAYHDDTQIIKLTITKAYKEEAYLSVTLMRLDT</sequence>
<dbReference type="EMBL" id="JAJEQE010000096">
    <property type="protein sequence ID" value="MCC2150512.1"/>
    <property type="molecule type" value="Genomic_DNA"/>
</dbReference>
<dbReference type="RefSeq" id="WP_248836164.1">
    <property type="nucleotide sequence ID" value="NZ_JAJEQE010000096.1"/>
</dbReference>
<gene>
    <name evidence="1" type="ORF">LKD42_14940</name>
</gene>
<dbReference type="Proteomes" id="UP001299235">
    <property type="component" value="Unassembled WGS sequence"/>
</dbReference>
<dbReference type="Gene3D" id="3.30.1330.70">
    <property type="entry name" value="Holliday junction resolvase RusA"/>
    <property type="match status" value="1"/>
</dbReference>